<evidence type="ECO:0000313" key="1">
    <source>
        <dbReference type="EMBL" id="GIG03609.1"/>
    </source>
</evidence>
<protein>
    <recommendedName>
        <fullName evidence="3">DUF72 domain-containing protein</fullName>
    </recommendedName>
</protein>
<name>A0A8J3KUE3_9ACTN</name>
<gene>
    <name evidence="1" type="ORF">Cco03nite_03090</name>
</gene>
<proteinExistence type="predicted"/>
<dbReference type="InterPro" id="IPR036520">
    <property type="entry name" value="UPF0759_sf"/>
</dbReference>
<evidence type="ECO:0008006" key="3">
    <source>
        <dbReference type="Google" id="ProtNLM"/>
    </source>
</evidence>
<dbReference type="Pfam" id="PF01904">
    <property type="entry name" value="DUF72"/>
    <property type="match status" value="1"/>
</dbReference>
<dbReference type="PANTHER" id="PTHR30348:SF9">
    <property type="entry name" value="UPF0759 PROTEIN YECE"/>
    <property type="match status" value="1"/>
</dbReference>
<dbReference type="Gene3D" id="3.20.20.410">
    <property type="entry name" value="Protein of unknown function UPF0759"/>
    <property type="match status" value="1"/>
</dbReference>
<reference evidence="1 2" key="1">
    <citation type="submission" date="2021-01" db="EMBL/GenBank/DDBJ databases">
        <title>Whole genome shotgun sequence of Catellatospora coxensis NBRC 107359.</title>
        <authorList>
            <person name="Komaki H."/>
            <person name="Tamura T."/>
        </authorList>
    </citation>
    <scope>NUCLEOTIDE SEQUENCE [LARGE SCALE GENOMIC DNA]</scope>
    <source>
        <strain evidence="1 2">NBRC 107359</strain>
    </source>
</reference>
<sequence length="289" mass="32704">MNGTGAPALHVGCAMWSLKAWQGRFLPHPATAEERLRAYAGWCNAVEGNTTFYATPARATVATWAQQTDPDFRFVAKLPKLITHERRLIGADAELRAFLDAVEPLGPRNHAVWLQLPSSFGPSDVPVLAAFLRGLPAGHRYAVEVRHRAFFDEQRSARLLEDVLTAANAEWVPFDTRVLFRSPPTSDAERETWTRKPRMPYRSRALTDQPIIRYLGRDDTAATVEGWQPWVETVTGWLREGRSPTVFIHTPDNADVPELCRRFHDEVRARVPELRPLPEPEPVEPLTLF</sequence>
<dbReference type="AlphaFoldDB" id="A0A8J3KUE3"/>
<keyword evidence="2" id="KW-1185">Reference proteome</keyword>
<evidence type="ECO:0000313" key="2">
    <source>
        <dbReference type="Proteomes" id="UP000630887"/>
    </source>
</evidence>
<dbReference type="Proteomes" id="UP000630887">
    <property type="component" value="Unassembled WGS sequence"/>
</dbReference>
<dbReference type="SUPFAM" id="SSF117396">
    <property type="entry name" value="TM1631-like"/>
    <property type="match status" value="1"/>
</dbReference>
<accession>A0A8J3KUE3</accession>
<dbReference type="InterPro" id="IPR002763">
    <property type="entry name" value="DUF72"/>
</dbReference>
<comment type="caution">
    <text evidence="1">The sequence shown here is derived from an EMBL/GenBank/DDBJ whole genome shotgun (WGS) entry which is preliminary data.</text>
</comment>
<organism evidence="1 2">
    <name type="scientific">Catellatospora coxensis</name>
    <dbReference type="NCBI Taxonomy" id="310354"/>
    <lineage>
        <taxon>Bacteria</taxon>
        <taxon>Bacillati</taxon>
        <taxon>Actinomycetota</taxon>
        <taxon>Actinomycetes</taxon>
        <taxon>Micromonosporales</taxon>
        <taxon>Micromonosporaceae</taxon>
        <taxon>Catellatospora</taxon>
    </lineage>
</organism>
<dbReference type="EMBL" id="BONI01000002">
    <property type="protein sequence ID" value="GIG03609.1"/>
    <property type="molecule type" value="Genomic_DNA"/>
</dbReference>
<dbReference type="PANTHER" id="PTHR30348">
    <property type="entry name" value="UNCHARACTERIZED PROTEIN YECE"/>
    <property type="match status" value="1"/>
</dbReference>